<comment type="caution">
    <text evidence="10">The sequence shown here is derived from an EMBL/GenBank/DDBJ whole genome shotgun (WGS) entry which is preliminary data.</text>
</comment>
<dbReference type="PROSITE" id="PS01359">
    <property type="entry name" value="ZF_PHD_1"/>
    <property type="match status" value="1"/>
</dbReference>
<dbReference type="InterPro" id="IPR000330">
    <property type="entry name" value="SNF2_N"/>
</dbReference>
<keyword evidence="5" id="KW-0862">Zinc</keyword>
<dbReference type="SMART" id="SM00490">
    <property type="entry name" value="HELICc"/>
    <property type="match status" value="1"/>
</dbReference>
<gene>
    <name evidence="10" type="ORF">EDD18DRAFT_1440235</name>
</gene>
<dbReference type="InterPro" id="IPR001650">
    <property type="entry name" value="Helicase_C-like"/>
</dbReference>
<keyword evidence="4" id="KW-0378">Hydrolase</keyword>
<dbReference type="Pfam" id="PF00176">
    <property type="entry name" value="SNF2-rel_dom"/>
    <property type="match status" value="1"/>
</dbReference>
<dbReference type="GO" id="GO:0016787">
    <property type="term" value="F:hydrolase activity"/>
    <property type="evidence" value="ECO:0007669"/>
    <property type="project" value="UniProtKB-KW"/>
</dbReference>
<evidence type="ECO:0000259" key="8">
    <source>
        <dbReference type="PROSITE" id="PS51192"/>
    </source>
</evidence>
<dbReference type="Proteomes" id="UP001175228">
    <property type="component" value="Unassembled WGS sequence"/>
</dbReference>
<protein>
    <submittedName>
        <fullName evidence="10">SNF2 family N-terminal domain-containing protein</fullName>
    </submittedName>
</protein>
<evidence type="ECO:0000256" key="7">
    <source>
        <dbReference type="SAM" id="MobiDB-lite"/>
    </source>
</evidence>
<dbReference type="InterPro" id="IPR001965">
    <property type="entry name" value="Znf_PHD"/>
</dbReference>
<keyword evidence="2" id="KW-0547">Nucleotide-binding</keyword>
<dbReference type="GO" id="GO:0008270">
    <property type="term" value="F:zinc ion binding"/>
    <property type="evidence" value="ECO:0007669"/>
    <property type="project" value="UniProtKB-KW"/>
</dbReference>
<dbReference type="InterPro" id="IPR013083">
    <property type="entry name" value="Znf_RING/FYVE/PHD"/>
</dbReference>
<dbReference type="InterPro" id="IPR049730">
    <property type="entry name" value="SNF2/RAD54-like_C"/>
</dbReference>
<keyword evidence="11" id="KW-1185">Reference proteome</keyword>
<dbReference type="Gene3D" id="3.30.40.10">
    <property type="entry name" value="Zinc/RING finger domain, C3HC4 (zinc finger)"/>
    <property type="match status" value="1"/>
</dbReference>
<dbReference type="InterPro" id="IPR014001">
    <property type="entry name" value="Helicase_ATP-bd"/>
</dbReference>
<sequence>MTILLSAGSESDPPATISAPITPAQLYDGSSLRRSSRSKTTLFSTAAKVPRKRSASTNLGADTSVKTLKKRKLEEKKANTLLVHEKRGARDVAMANWLRAHRDYFEPLLPSVMTIEPFLASGTSGAPVNFHSLQVQPDDIEGGEMKDYQLHGLSFLVCMFKNGMNCILGDEMGLGKTLQTLSLFAYIKQHSSGHDAPHLVICPLSVLSSWEAEATRWLPSMRTLRFHGPSAQRTLIKKTFLEKSFDIVLTTYDAFSVEVSWFKSRRWNYCVLDEGHKIKNSGTLVAQNLQSIGSLYRLVLTGTPVQNNLVEVWGLLHFLYPNIFTAKTEQKFLESFDLNRGTYDVSFLGAMQKLLSIIMLRRTKSVVSVDVPPRDEVTVFIPLTEAQRFWHYRLLHRIDMIDLEQIFDPQLKLDSKTANEGRREVLSHLQNDVNNRTTQDKKLWQQLSFILLQLRMLCDHPYLLPDAQPDPYTNGEHVVASSSKMIAIDKILADVLPKGERAIIFSASFLIQWTGMLDLLEEFMTIRNIRFARLDGSTTRPRRNLDIKLFQRENSPYQVFLISTQAGGLGINLTKAQNVIMCDSSWNPQNDLQAIARTHRIGQTKTVKVYRLICRGSVEDQMLDRLRRKLFLSLKIMDGDSSSSETASLGLTELKDILRKGSSALSSSDDDMNLGRFLDASLLDILNVSRAREDAREARLKQTTGEDESAVPKDLVLSAEEEERQLMSGIAQVKCRLFEGKVVEKMKHVENIALESNTQKRARSNNTVTISGMTFIVDGPSPEDIQEKAQQRQRDVMEAKKANKKKRQWENEDWCIHCREGGELVTCEHCPRVFHAECYGISQREADKRPFLVCRQHVCCECSRSTAQSGGMLYKCRTCPRAFCEDCLSDEIHDIGDTLPEYQLLNYGQTPTSFYIQCHFCDIQAKEDPIWWSEWQAEIAKAEREVNKVVGK</sequence>
<feature type="domain" description="Helicase ATP-binding" evidence="8">
    <location>
        <begin position="157"/>
        <end position="322"/>
    </location>
</feature>
<dbReference type="InterPro" id="IPR019786">
    <property type="entry name" value="Zinc_finger_PHD-type_CS"/>
</dbReference>
<dbReference type="Gene3D" id="3.40.50.300">
    <property type="entry name" value="P-loop containing nucleotide triphosphate hydrolases"/>
    <property type="match status" value="1"/>
</dbReference>
<dbReference type="GO" id="GO:0005524">
    <property type="term" value="F:ATP binding"/>
    <property type="evidence" value="ECO:0007669"/>
    <property type="project" value="InterPro"/>
</dbReference>
<keyword evidence="6" id="KW-0067">ATP-binding</keyword>
<dbReference type="PROSITE" id="PS51192">
    <property type="entry name" value="HELICASE_ATP_BIND_1"/>
    <property type="match status" value="1"/>
</dbReference>
<dbReference type="CDD" id="cd17919">
    <property type="entry name" value="DEXHc_Snf"/>
    <property type="match status" value="1"/>
</dbReference>
<dbReference type="SMART" id="SM00249">
    <property type="entry name" value="PHD"/>
    <property type="match status" value="2"/>
</dbReference>
<dbReference type="SMART" id="SM00487">
    <property type="entry name" value="DEXDc"/>
    <property type="match status" value="1"/>
</dbReference>
<keyword evidence="3" id="KW-0863">Zinc-finger</keyword>
<accession>A0AA39TCF4</accession>
<evidence type="ECO:0000256" key="1">
    <source>
        <dbReference type="ARBA" id="ARBA00022723"/>
    </source>
</evidence>
<dbReference type="InterPro" id="IPR038718">
    <property type="entry name" value="SNF2-like_sf"/>
</dbReference>
<evidence type="ECO:0000256" key="6">
    <source>
        <dbReference type="ARBA" id="ARBA00022840"/>
    </source>
</evidence>
<dbReference type="InterPro" id="IPR011011">
    <property type="entry name" value="Znf_FYVE_PHD"/>
</dbReference>
<proteinExistence type="predicted"/>
<dbReference type="Gene3D" id="3.40.50.10810">
    <property type="entry name" value="Tandem AAA-ATPase domain"/>
    <property type="match status" value="1"/>
</dbReference>
<evidence type="ECO:0000313" key="10">
    <source>
        <dbReference type="EMBL" id="KAK0479861.1"/>
    </source>
</evidence>
<dbReference type="Pfam" id="PF00271">
    <property type="entry name" value="Helicase_C"/>
    <property type="match status" value="1"/>
</dbReference>
<dbReference type="EMBL" id="JAUEPU010000085">
    <property type="protein sequence ID" value="KAK0479861.1"/>
    <property type="molecule type" value="Genomic_DNA"/>
</dbReference>
<evidence type="ECO:0000256" key="4">
    <source>
        <dbReference type="ARBA" id="ARBA00022801"/>
    </source>
</evidence>
<evidence type="ECO:0000256" key="5">
    <source>
        <dbReference type="ARBA" id="ARBA00022833"/>
    </source>
</evidence>
<evidence type="ECO:0000313" key="11">
    <source>
        <dbReference type="Proteomes" id="UP001175228"/>
    </source>
</evidence>
<dbReference type="InterPro" id="IPR027417">
    <property type="entry name" value="P-loop_NTPase"/>
</dbReference>
<evidence type="ECO:0000259" key="9">
    <source>
        <dbReference type="PROSITE" id="PS51194"/>
    </source>
</evidence>
<feature type="domain" description="Helicase C-terminal" evidence="9">
    <location>
        <begin position="487"/>
        <end position="655"/>
    </location>
</feature>
<dbReference type="SUPFAM" id="SSF57903">
    <property type="entry name" value="FYVE/PHD zinc finger"/>
    <property type="match status" value="1"/>
</dbReference>
<feature type="compositionally biased region" description="Low complexity" evidence="7">
    <location>
        <begin position="13"/>
        <end position="22"/>
    </location>
</feature>
<dbReference type="PANTHER" id="PTHR10799">
    <property type="entry name" value="SNF2/RAD54 HELICASE FAMILY"/>
    <property type="match status" value="1"/>
</dbReference>
<dbReference type="SUPFAM" id="SSF52540">
    <property type="entry name" value="P-loop containing nucleoside triphosphate hydrolases"/>
    <property type="match status" value="2"/>
</dbReference>
<evidence type="ECO:0000256" key="3">
    <source>
        <dbReference type="ARBA" id="ARBA00022771"/>
    </source>
</evidence>
<dbReference type="CDD" id="cd18793">
    <property type="entry name" value="SF2_C_SNF"/>
    <property type="match status" value="1"/>
</dbReference>
<dbReference type="PROSITE" id="PS51194">
    <property type="entry name" value="HELICASE_CTER"/>
    <property type="match status" value="1"/>
</dbReference>
<organism evidence="10 11">
    <name type="scientific">Armillaria luteobubalina</name>
    <dbReference type="NCBI Taxonomy" id="153913"/>
    <lineage>
        <taxon>Eukaryota</taxon>
        <taxon>Fungi</taxon>
        <taxon>Dikarya</taxon>
        <taxon>Basidiomycota</taxon>
        <taxon>Agaricomycotina</taxon>
        <taxon>Agaricomycetes</taxon>
        <taxon>Agaricomycetidae</taxon>
        <taxon>Agaricales</taxon>
        <taxon>Marasmiineae</taxon>
        <taxon>Physalacriaceae</taxon>
        <taxon>Armillaria</taxon>
    </lineage>
</organism>
<dbReference type="AlphaFoldDB" id="A0AA39TCF4"/>
<feature type="region of interest" description="Disordered" evidence="7">
    <location>
        <begin position="1"/>
        <end position="22"/>
    </location>
</feature>
<keyword evidence="1" id="KW-0479">Metal-binding</keyword>
<evidence type="ECO:0000256" key="2">
    <source>
        <dbReference type="ARBA" id="ARBA00022741"/>
    </source>
</evidence>
<name>A0AA39TCF4_9AGAR</name>
<reference evidence="10" key="1">
    <citation type="submission" date="2023-06" db="EMBL/GenBank/DDBJ databases">
        <authorList>
            <consortium name="Lawrence Berkeley National Laboratory"/>
            <person name="Ahrendt S."/>
            <person name="Sahu N."/>
            <person name="Indic B."/>
            <person name="Wong-Bajracharya J."/>
            <person name="Merenyi Z."/>
            <person name="Ke H.-M."/>
            <person name="Monk M."/>
            <person name="Kocsube S."/>
            <person name="Drula E."/>
            <person name="Lipzen A."/>
            <person name="Balint B."/>
            <person name="Henrissat B."/>
            <person name="Andreopoulos B."/>
            <person name="Martin F.M."/>
            <person name="Harder C.B."/>
            <person name="Rigling D."/>
            <person name="Ford K.L."/>
            <person name="Foster G.D."/>
            <person name="Pangilinan J."/>
            <person name="Papanicolaou A."/>
            <person name="Barry K."/>
            <person name="LaButti K."/>
            <person name="Viragh M."/>
            <person name="Koriabine M."/>
            <person name="Yan M."/>
            <person name="Riley R."/>
            <person name="Champramary S."/>
            <person name="Plett K.L."/>
            <person name="Tsai I.J."/>
            <person name="Slot J."/>
            <person name="Sipos G."/>
            <person name="Plett J."/>
            <person name="Nagy L.G."/>
            <person name="Grigoriev I.V."/>
        </authorList>
    </citation>
    <scope>NUCLEOTIDE SEQUENCE</scope>
    <source>
        <strain evidence="10">HWK02</strain>
    </source>
</reference>